<dbReference type="OrthoDB" id="408375at2759"/>
<proteinExistence type="predicted"/>
<evidence type="ECO:0000313" key="3">
    <source>
        <dbReference type="Proteomes" id="UP000186817"/>
    </source>
</evidence>
<protein>
    <recommendedName>
        <fullName evidence="1">DUF5672 domain-containing protein</fullName>
    </recommendedName>
</protein>
<feature type="domain" description="DUF5672" evidence="1">
    <location>
        <begin position="540"/>
        <end position="667"/>
    </location>
</feature>
<evidence type="ECO:0000259" key="1">
    <source>
        <dbReference type="Pfam" id="PF18922"/>
    </source>
</evidence>
<evidence type="ECO:0000313" key="2">
    <source>
        <dbReference type="EMBL" id="OLP91373.1"/>
    </source>
</evidence>
<reference evidence="2 3" key="1">
    <citation type="submission" date="2016-02" db="EMBL/GenBank/DDBJ databases">
        <title>Genome analysis of coral dinoflagellate symbionts highlights evolutionary adaptations to a symbiotic lifestyle.</title>
        <authorList>
            <person name="Aranda M."/>
            <person name="Li Y."/>
            <person name="Liew Y.J."/>
            <person name="Baumgarten S."/>
            <person name="Simakov O."/>
            <person name="Wilson M."/>
            <person name="Piel J."/>
            <person name="Ashoor H."/>
            <person name="Bougouffa S."/>
            <person name="Bajic V.B."/>
            <person name="Ryu T."/>
            <person name="Ravasi T."/>
            <person name="Bayer T."/>
            <person name="Micklem G."/>
            <person name="Kim H."/>
            <person name="Bhak J."/>
            <person name="Lajeunesse T.C."/>
            <person name="Voolstra C.R."/>
        </authorList>
    </citation>
    <scope>NUCLEOTIDE SEQUENCE [LARGE SCALE GENOMIC DNA]</scope>
    <source>
        <strain evidence="2 3">CCMP2467</strain>
    </source>
</reference>
<comment type="caution">
    <text evidence="2">The sequence shown here is derived from an EMBL/GenBank/DDBJ whole genome shotgun (WGS) entry which is preliminary data.</text>
</comment>
<dbReference type="AlphaFoldDB" id="A0A1Q9D833"/>
<dbReference type="InterPro" id="IPR043729">
    <property type="entry name" value="DUF5672"/>
</dbReference>
<dbReference type="Proteomes" id="UP000186817">
    <property type="component" value="Unassembled WGS sequence"/>
</dbReference>
<name>A0A1Q9D833_SYMMI</name>
<organism evidence="2 3">
    <name type="scientific">Symbiodinium microadriaticum</name>
    <name type="common">Dinoflagellate</name>
    <name type="synonym">Zooxanthella microadriatica</name>
    <dbReference type="NCBI Taxonomy" id="2951"/>
    <lineage>
        <taxon>Eukaryota</taxon>
        <taxon>Sar</taxon>
        <taxon>Alveolata</taxon>
        <taxon>Dinophyceae</taxon>
        <taxon>Suessiales</taxon>
        <taxon>Symbiodiniaceae</taxon>
        <taxon>Symbiodinium</taxon>
    </lineage>
</organism>
<dbReference type="Pfam" id="PF18922">
    <property type="entry name" value="DUF5672"/>
    <property type="match status" value="1"/>
</dbReference>
<accession>A0A1Q9D833</accession>
<gene>
    <name evidence="2" type="ORF">AK812_SmicGene26930</name>
</gene>
<keyword evidence="3" id="KW-1185">Reference proteome</keyword>
<dbReference type="EMBL" id="LSRX01000667">
    <property type="protein sequence ID" value="OLP91373.1"/>
    <property type="molecule type" value="Genomic_DNA"/>
</dbReference>
<sequence>MTVFSADGRRKVLLILLATIAILTAGHTWMQEPESCSALQLTTRSPMRIAVFMTTHWSKQHQSFLPCWQTAVQQLPLLQNADLILYTSANLSNTDLEPLRFRNFFVKHCGARGHQNGAMQAVIDAFGPKGHTEKWFDGYDWVVRLNPDVLILHDQWLRETMENASVDGIFGECKGGQIHTDFFAVRPQAVDYTRIEVCQAWRHAEEHFRCVVQSILKSRRYQMVKGGQSTQCHIVGASSPLVHNHKFAKCCPDYIAKATSGKCPTSSGKPFNDSAASADLPPFIRDQARKRNITLLHAGPGRFRIPAQGFKIDYAGSGTPTILPLILYCLGPHVVEAEESSSNAGVSAQCVSEGLQQLEAWTIDARHVDVSLGQPMAAATQGSRFTYVPGCRTRFDRKSLLYMSMFLLLGHWLCICGAVTLRGSDRSEVPTLSSAQSEIDVDPGIGQNATRLEGSGYTYNSSQLSFLIPETRPLVTLPLVVLQAHTHFPELRIQIMYGRANKDYVRMQKTLAELRQKGVVLLTPMPGQAYDVSRRLSAQKEVEYSNVLTSPEFWQLVTTPKVLLAQTDSWICNGAHEHLKDFLQYDYVGSPWFALKSSKIHAACPKKQVGNGGFSLRDREAMLRITKAFQPGGLLEDVWFCSHLQDSDKLPSEEVAIHFARETFKKEEKNQRTGPTMPRVGVHKLWLNATEIRKFFEGQCPGVSLVNPQVATLDNSEGTLGEAMIQRWKQEALPRMVALLQDSGSGILDSVSLTLMAKIFTEDPLHDPLLARFLNEAAETAVKSVKSQQPIHTSS</sequence>